<name>A0A2P5HVC7_DIAHE</name>
<sequence length="160" mass="17231">MPHVLLCIINTAMTAGDARLLSAGRSYIAPSTEWQTPLLTPQPAAKPPVHLCQIPCQDIQRRRICCVPVGVCYGPREYSRLASALLVVPIHKTLAPSSNAHAGAGCSTVGRSLPAPTRALRPVRLLPFVIVAGCPWSCYLGAAIRTWRTLRRFLGLDPAS</sequence>
<dbReference type="Proteomes" id="UP000094444">
    <property type="component" value="Unassembled WGS sequence"/>
</dbReference>
<accession>A0A2P5HVC7</accession>
<gene>
    <name evidence="1" type="ORF">DHEL01_v207402</name>
</gene>
<organism evidence="1 2">
    <name type="scientific">Diaporthe helianthi</name>
    <dbReference type="NCBI Taxonomy" id="158607"/>
    <lineage>
        <taxon>Eukaryota</taxon>
        <taxon>Fungi</taxon>
        <taxon>Dikarya</taxon>
        <taxon>Ascomycota</taxon>
        <taxon>Pezizomycotina</taxon>
        <taxon>Sordariomycetes</taxon>
        <taxon>Sordariomycetidae</taxon>
        <taxon>Diaporthales</taxon>
        <taxon>Diaporthaceae</taxon>
        <taxon>Diaporthe</taxon>
    </lineage>
</organism>
<proteinExistence type="predicted"/>
<dbReference type="AlphaFoldDB" id="A0A2P5HVC7"/>
<comment type="caution">
    <text evidence="1">The sequence shown here is derived from an EMBL/GenBank/DDBJ whole genome shotgun (WGS) entry which is preliminary data.</text>
</comment>
<evidence type="ECO:0000313" key="1">
    <source>
        <dbReference type="EMBL" id="POS74211.1"/>
    </source>
</evidence>
<protein>
    <submittedName>
        <fullName evidence="1">Uncharacterized protein</fullName>
    </submittedName>
</protein>
<reference evidence="1" key="1">
    <citation type="submission" date="2017-09" db="EMBL/GenBank/DDBJ databases">
        <title>Polyketide synthases of a Diaporthe helianthi virulent isolate.</title>
        <authorList>
            <person name="Baroncelli R."/>
        </authorList>
    </citation>
    <scope>NUCLEOTIDE SEQUENCE [LARGE SCALE GENOMIC DNA]</scope>
    <source>
        <strain evidence="1">7/96</strain>
    </source>
</reference>
<evidence type="ECO:0000313" key="2">
    <source>
        <dbReference type="Proteomes" id="UP000094444"/>
    </source>
</evidence>
<keyword evidence="2" id="KW-1185">Reference proteome</keyword>
<dbReference type="EMBL" id="MAVT02000666">
    <property type="protein sequence ID" value="POS74211.1"/>
    <property type="molecule type" value="Genomic_DNA"/>
</dbReference>
<dbReference type="InParanoid" id="A0A2P5HVC7"/>